<dbReference type="GeneID" id="19299424"/>
<proteinExistence type="predicted"/>
<evidence type="ECO:0000313" key="1">
    <source>
        <dbReference type="EMBL" id="EPQ53443.1"/>
    </source>
</evidence>
<dbReference type="HOGENOM" id="CLU_2073413_0_0_1"/>
<sequence length="118" mass="12857">MMNLNMMPVALSIKSPTSLHRTSRSGLSAALIISPLPDRHRIGAACAASTTTSSILTRLNALRLHPHHSLPVRPQVLGLKIRDALTSQPSPPPSELDVRPHVRATISIRQVRKKGRRA</sequence>
<keyword evidence="2" id="KW-1185">Reference proteome</keyword>
<dbReference type="AlphaFoldDB" id="S7Q120"/>
<name>S7Q120_GLOTA</name>
<dbReference type="KEGG" id="gtr:GLOTRDRAFT_111667"/>
<organism evidence="1 2">
    <name type="scientific">Gloeophyllum trabeum (strain ATCC 11539 / FP-39264 / Madison 617)</name>
    <name type="common">Brown rot fungus</name>
    <dbReference type="NCBI Taxonomy" id="670483"/>
    <lineage>
        <taxon>Eukaryota</taxon>
        <taxon>Fungi</taxon>
        <taxon>Dikarya</taxon>
        <taxon>Basidiomycota</taxon>
        <taxon>Agaricomycotina</taxon>
        <taxon>Agaricomycetes</taxon>
        <taxon>Gloeophyllales</taxon>
        <taxon>Gloeophyllaceae</taxon>
        <taxon>Gloeophyllum</taxon>
    </lineage>
</organism>
<protein>
    <submittedName>
        <fullName evidence="1">Uncharacterized protein</fullName>
    </submittedName>
</protein>
<evidence type="ECO:0000313" key="2">
    <source>
        <dbReference type="Proteomes" id="UP000030669"/>
    </source>
</evidence>
<dbReference type="Proteomes" id="UP000030669">
    <property type="component" value="Unassembled WGS sequence"/>
</dbReference>
<accession>S7Q120</accession>
<gene>
    <name evidence="1" type="ORF">GLOTRDRAFT_111667</name>
</gene>
<reference evidence="1 2" key="1">
    <citation type="journal article" date="2012" name="Science">
        <title>The Paleozoic origin of enzymatic lignin decomposition reconstructed from 31 fungal genomes.</title>
        <authorList>
            <person name="Floudas D."/>
            <person name="Binder M."/>
            <person name="Riley R."/>
            <person name="Barry K."/>
            <person name="Blanchette R.A."/>
            <person name="Henrissat B."/>
            <person name="Martinez A.T."/>
            <person name="Otillar R."/>
            <person name="Spatafora J.W."/>
            <person name="Yadav J.S."/>
            <person name="Aerts A."/>
            <person name="Benoit I."/>
            <person name="Boyd A."/>
            <person name="Carlson A."/>
            <person name="Copeland A."/>
            <person name="Coutinho P.M."/>
            <person name="de Vries R.P."/>
            <person name="Ferreira P."/>
            <person name="Findley K."/>
            <person name="Foster B."/>
            <person name="Gaskell J."/>
            <person name="Glotzer D."/>
            <person name="Gorecki P."/>
            <person name="Heitman J."/>
            <person name="Hesse C."/>
            <person name="Hori C."/>
            <person name="Igarashi K."/>
            <person name="Jurgens J.A."/>
            <person name="Kallen N."/>
            <person name="Kersten P."/>
            <person name="Kohler A."/>
            <person name="Kuees U."/>
            <person name="Kumar T.K.A."/>
            <person name="Kuo A."/>
            <person name="LaButti K."/>
            <person name="Larrondo L.F."/>
            <person name="Lindquist E."/>
            <person name="Ling A."/>
            <person name="Lombard V."/>
            <person name="Lucas S."/>
            <person name="Lundell T."/>
            <person name="Martin R."/>
            <person name="McLaughlin D.J."/>
            <person name="Morgenstern I."/>
            <person name="Morin E."/>
            <person name="Murat C."/>
            <person name="Nagy L.G."/>
            <person name="Nolan M."/>
            <person name="Ohm R.A."/>
            <person name="Patyshakuliyeva A."/>
            <person name="Rokas A."/>
            <person name="Ruiz-Duenas F.J."/>
            <person name="Sabat G."/>
            <person name="Salamov A."/>
            <person name="Samejima M."/>
            <person name="Schmutz J."/>
            <person name="Slot J.C."/>
            <person name="St John F."/>
            <person name="Stenlid J."/>
            <person name="Sun H."/>
            <person name="Sun S."/>
            <person name="Syed K."/>
            <person name="Tsang A."/>
            <person name="Wiebenga A."/>
            <person name="Young D."/>
            <person name="Pisabarro A."/>
            <person name="Eastwood D.C."/>
            <person name="Martin F."/>
            <person name="Cullen D."/>
            <person name="Grigoriev I.V."/>
            <person name="Hibbett D.S."/>
        </authorList>
    </citation>
    <scope>NUCLEOTIDE SEQUENCE [LARGE SCALE GENOMIC DNA]</scope>
    <source>
        <strain evidence="1 2">ATCC 11539</strain>
    </source>
</reference>
<dbReference type="EMBL" id="KB469305">
    <property type="protein sequence ID" value="EPQ53443.1"/>
    <property type="molecule type" value="Genomic_DNA"/>
</dbReference>
<dbReference type="RefSeq" id="XP_007867786.1">
    <property type="nucleotide sequence ID" value="XM_007869595.1"/>
</dbReference>